<reference evidence="2 3" key="1">
    <citation type="submission" date="2015-07" db="EMBL/GenBank/DDBJ databases">
        <authorList>
            <person name="Noorani M."/>
        </authorList>
    </citation>
    <scope>NUCLEOTIDE SEQUENCE [LARGE SCALE GENOMIC DNA]</scope>
    <source>
        <strain evidence="2">BBA 69670</strain>
    </source>
</reference>
<evidence type="ECO:0000313" key="2">
    <source>
        <dbReference type="EMBL" id="CUA68938.1"/>
    </source>
</evidence>
<keyword evidence="3" id="KW-1185">Reference proteome</keyword>
<dbReference type="Proteomes" id="UP000044841">
    <property type="component" value="Unassembled WGS sequence"/>
</dbReference>
<organism evidence="2 3">
    <name type="scientific">Rhizoctonia solani</name>
    <dbReference type="NCBI Taxonomy" id="456999"/>
    <lineage>
        <taxon>Eukaryota</taxon>
        <taxon>Fungi</taxon>
        <taxon>Dikarya</taxon>
        <taxon>Basidiomycota</taxon>
        <taxon>Agaricomycotina</taxon>
        <taxon>Agaricomycetes</taxon>
        <taxon>Cantharellales</taxon>
        <taxon>Ceratobasidiaceae</taxon>
        <taxon>Rhizoctonia</taxon>
    </lineage>
</organism>
<feature type="region of interest" description="Disordered" evidence="1">
    <location>
        <begin position="640"/>
        <end position="673"/>
    </location>
</feature>
<gene>
    <name evidence="2" type="ORF">RSOLAG22IIIB_08192</name>
</gene>
<sequence length="860" mass="94652">MDIVAEDKSHSVPVDLGSIAASIALASDALAAAADALAEAARAISDASGTPANFNLPYMSRGIIDQVNAPTKSDNKDGSETNNKSGQVNQHGPADHQPKSKFERNIPATSTPKSWISISSDSDNDVEFVPLDAPPDQPVPEQERPKHETNRDLPKPHDTPEQGLNNTLDALPPSPGVSTANEPTAVINQFVKSGRSGDSQSSISRLLGAMKSYPAMPPGRNYIRLEHPSDAFAFIAYMTLQANRVVCLIPDDLTITCSELLQSLSDASIYRINTFYQFRNIWTSLGTLPEPNSCHVMLVPLSMLYLISSTHIPDCVLLHWGEPKNAHKWTQQALLFLSPTVRVCVMVLGECYFNGSAYSVVAYPNSVMATCHDPNSPFQLLRQISSQLHPPPKLPAPIGAQAPKPRLNLHPSRPSIALAPTTLFDRAADADTFAINQPLEQIPSWKGGLLVNESGLLADMKSHPLIPPGRNYIHLDQPSDALAYIAYMALQFRRIACVVPTHLFDTCAKLLKSFQNVDVHQITNLPQSGKASASFNTPMPADGVYLTPCNRFSLTWGRLEESNPDCILHWTRPANVYSTTTRRMVDTFPRVIRACVLVVGESSFDEGTHGVRPYPSSVLDACFRSDSPFQLLRQEASKLLPTPPTQSTSHTQIPKPAPKPHPSEPSSSLTTNDPIYPSGSVVSLPTGHYYIVLDRANDIDILSITAYIALNTKKVICHIPSDQVLATYYSIMNRIANIDVIAPAVLKGKLFEATFKGFKSQTKGVWMRTISSEWNSFWSKSLVDCVIYWGIPPDLTYYHKECKLKVNTSYLVLTASQYANIRSELNKRRWIVQHPHIQASDGSRSGTLLYDLRQKLKPLL</sequence>
<feature type="compositionally biased region" description="Basic and acidic residues" evidence="1">
    <location>
        <begin position="93"/>
        <end position="104"/>
    </location>
</feature>
<dbReference type="AlphaFoldDB" id="A0A0K6FRX0"/>
<accession>A0A0K6FRX0</accession>
<feature type="compositionally biased region" description="Polar residues" evidence="1">
    <location>
        <begin position="80"/>
        <end position="90"/>
    </location>
</feature>
<proteinExistence type="predicted"/>
<protein>
    <submittedName>
        <fullName evidence="2">Histone transcription regulator 3 homolog [Candida glabrata CBS 138]</fullName>
    </submittedName>
</protein>
<evidence type="ECO:0000256" key="1">
    <source>
        <dbReference type="SAM" id="MobiDB-lite"/>
    </source>
</evidence>
<name>A0A0K6FRX0_9AGAM</name>
<feature type="compositionally biased region" description="Low complexity" evidence="1">
    <location>
        <begin position="645"/>
        <end position="654"/>
    </location>
</feature>
<dbReference type="EMBL" id="CYGV01000591">
    <property type="protein sequence ID" value="CUA68938.1"/>
    <property type="molecule type" value="Genomic_DNA"/>
</dbReference>
<feature type="region of interest" description="Disordered" evidence="1">
    <location>
        <begin position="68"/>
        <end position="181"/>
    </location>
</feature>
<feature type="compositionally biased region" description="Basic and acidic residues" evidence="1">
    <location>
        <begin position="141"/>
        <end position="160"/>
    </location>
</feature>
<evidence type="ECO:0000313" key="3">
    <source>
        <dbReference type="Proteomes" id="UP000044841"/>
    </source>
</evidence>